<evidence type="ECO:0000313" key="10">
    <source>
        <dbReference type="Ensembl" id="ENSTRUP00000071705.1"/>
    </source>
</evidence>
<dbReference type="Pfam" id="PF08418">
    <property type="entry name" value="Pol_alpha_B_N"/>
    <property type="match status" value="1"/>
</dbReference>
<dbReference type="InterPro" id="IPR016722">
    <property type="entry name" value="DNA_pol_alpha_bsu"/>
</dbReference>
<evidence type="ECO:0000256" key="1">
    <source>
        <dbReference type="ARBA" id="ARBA00004123"/>
    </source>
</evidence>
<dbReference type="InterPro" id="IPR043034">
    <property type="entry name" value="DNA_pol_alpha_B_N_sf"/>
</dbReference>
<feature type="domain" description="DNA polymerase alpha subunit B N-terminal" evidence="8">
    <location>
        <begin position="7"/>
        <end position="72"/>
    </location>
</feature>
<dbReference type="GO" id="GO:0005658">
    <property type="term" value="C:alpha DNA polymerase:primase complex"/>
    <property type="evidence" value="ECO:0007669"/>
    <property type="project" value="TreeGrafter"/>
</dbReference>
<dbReference type="Gene3D" id="3.60.21.60">
    <property type="match status" value="2"/>
</dbReference>
<keyword evidence="4 6" id="KW-0235">DNA replication</keyword>
<dbReference type="Proteomes" id="UP000005226">
    <property type="component" value="Chromosome 14"/>
</dbReference>
<keyword evidence="5 6" id="KW-0539">Nucleus</keyword>
<evidence type="ECO:0000259" key="8">
    <source>
        <dbReference type="Pfam" id="PF08418"/>
    </source>
</evidence>
<dbReference type="AlphaFoldDB" id="A0A674ND82"/>
<dbReference type="InterPro" id="IPR013627">
    <property type="entry name" value="Pol_alpha_B_N"/>
</dbReference>
<evidence type="ECO:0000256" key="5">
    <source>
        <dbReference type="ARBA" id="ARBA00023242"/>
    </source>
</evidence>
<reference evidence="10" key="2">
    <citation type="submission" date="2025-08" db="UniProtKB">
        <authorList>
            <consortium name="Ensembl"/>
        </authorList>
    </citation>
    <scope>IDENTIFICATION</scope>
</reference>
<dbReference type="FunFam" id="3.60.21.60:FF:000003">
    <property type="entry name" value="DNA polymerase alpha subunit B"/>
    <property type="match status" value="1"/>
</dbReference>
<proteinExistence type="inferred from homology"/>
<reference evidence="10" key="3">
    <citation type="submission" date="2025-09" db="UniProtKB">
        <authorList>
            <consortium name="Ensembl"/>
        </authorList>
    </citation>
    <scope>IDENTIFICATION</scope>
</reference>
<evidence type="ECO:0000313" key="11">
    <source>
        <dbReference type="Proteomes" id="UP000005226"/>
    </source>
</evidence>
<dbReference type="PIRSF" id="PIRSF018300">
    <property type="entry name" value="DNA_pol_alph_2"/>
    <property type="match status" value="1"/>
</dbReference>
<organism evidence="10 11">
    <name type="scientific">Takifugu rubripes</name>
    <name type="common">Japanese pufferfish</name>
    <name type="synonym">Fugu rubripes</name>
    <dbReference type="NCBI Taxonomy" id="31033"/>
    <lineage>
        <taxon>Eukaryota</taxon>
        <taxon>Metazoa</taxon>
        <taxon>Chordata</taxon>
        <taxon>Craniata</taxon>
        <taxon>Vertebrata</taxon>
        <taxon>Euteleostomi</taxon>
        <taxon>Actinopterygii</taxon>
        <taxon>Neopterygii</taxon>
        <taxon>Teleostei</taxon>
        <taxon>Neoteleostei</taxon>
        <taxon>Acanthomorphata</taxon>
        <taxon>Eupercaria</taxon>
        <taxon>Tetraodontiformes</taxon>
        <taxon>Tetradontoidea</taxon>
        <taxon>Tetraodontidae</taxon>
        <taxon>Takifugu</taxon>
    </lineage>
</organism>
<dbReference type="PANTHER" id="PTHR23061:SF12">
    <property type="entry name" value="DNA POLYMERASE ALPHA SUBUNIT B"/>
    <property type="match status" value="1"/>
</dbReference>
<keyword evidence="11" id="KW-1185">Reference proteome</keyword>
<comment type="subcellular location">
    <subcellularLocation>
        <location evidence="1 6">Nucleus</location>
    </subcellularLocation>
</comment>
<evidence type="ECO:0000256" key="4">
    <source>
        <dbReference type="ARBA" id="ARBA00022705"/>
    </source>
</evidence>
<evidence type="ECO:0000256" key="3">
    <source>
        <dbReference type="ARBA" id="ARBA00018596"/>
    </source>
</evidence>
<feature type="domain" description="DNA polymerase alpha subunit B OB" evidence="9">
    <location>
        <begin position="195"/>
        <end position="299"/>
    </location>
</feature>
<dbReference type="GO" id="GO:0003677">
    <property type="term" value="F:DNA binding"/>
    <property type="evidence" value="ECO:0007669"/>
    <property type="project" value="InterPro"/>
</dbReference>
<gene>
    <name evidence="10" type="primary">pola2</name>
</gene>
<evidence type="ECO:0000259" key="7">
    <source>
        <dbReference type="Pfam" id="PF04042"/>
    </source>
</evidence>
<dbReference type="Pfam" id="PF22062">
    <property type="entry name" value="OB_DPOA2"/>
    <property type="match status" value="1"/>
</dbReference>
<name>A0A674ND82_TAKRU</name>
<accession>A0A674ND82</accession>
<dbReference type="InterPro" id="IPR007185">
    <property type="entry name" value="DNA_pol_a/d/e_bsu"/>
</dbReference>
<comment type="similarity">
    <text evidence="2 6">Belongs to the DNA polymerase alpha subunit B family.</text>
</comment>
<dbReference type="InterPro" id="IPR054300">
    <property type="entry name" value="OB_DPOA2"/>
</dbReference>
<dbReference type="GeneTree" id="ENSGT00390000016784"/>
<dbReference type="Gene3D" id="1.10.8.530">
    <property type="entry name" value="DNA polymerase alpha-primase, subunit B, N-terminal domain"/>
    <property type="match status" value="1"/>
</dbReference>
<feature type="domain" description="DNA polymerase alpha/delta/epsilon subunit B" evidence="7">
    <location>
        <begin position="320"/>
        <end position="525"/>
    </location>
</feature>
<comment type="function">
    <text evidence="6">Accessory subunit of the DNA polymerase alpha complex (also known as the alpha DNA polymerase-primase complex) which plays an essential role in the initiation of DNA synthesis.</text>
</comment>
<evidence type="ECO:0000256" key="2">
    <source>
        <dbReference type="ARBA" id="ARBA00007299"/>
    </source>
</evidence>
<protein>
    <recommendedName>
        <fullName evidence="3 6">DNA polymerase alpha subunit B</fullName>
    </recommendedName>
</protein>
<sequence length="574" mass="63594">MAAVTGESLKSELEVFDITCEDDFVLDKMVEQCICYRLPADKMVLEWVAYSSTNNGVKLQMHSLEQFQHDVTTVDFINSSRFSCLCVIFSLDTNDMETIKRALTTPEHPQSKRSAALLTSPGLLLSPASFSPSATPSLKYSQRGGKGEVVVTFGAVQGTRWAGRKAGVQVELYEGEEDPLHSSYKYMFQRLRDVRNVLTEKIEVLGERLRSHFNIEEFSPVSLPAQDSITVLGQICCDSNGKLNAQSVLLEAGPDQGGQQVPVNLSELKEYSLFPGQVVVMDGMNTTGRKLTASKLYEGVPLPFYTNNSGTEATEEPVNILVACGPYTPSDSLTFDPLLDLIHVIARDRPDVCILLGPFVDSKHEQIEVCLTATFEAIFSRCMESIVDGTKSTGCQLVFVPSQRDIHHHCIYPQPPFTLPNLSKDQSQRITLVPDPCTLLIDGVTFGITSTDILFHMGAEEISCGTGSDRFSRILRHMLSQRSFYPLYPPVEDVNMDYEKFQSFGQMPVTPDVLILPSELRYFIKDVIGCVCVNPGRLTKGHVGGTYSRLLLQRRSSEEGERVSPCLAAQVVKI</sequence>
<evidence type="ECO:0000256" key="6">
    <source>
        <dbReference type="PIRNR" id="PIRNR018300"/>
    </source>
</evidence>
<evidence type="ECO:0000259" key="9">
    <source>
        <dbReference type="Pfam" id="PF22062"/>
    </source>
</evidence>
<dbReference type="PANTHER" id="PTHR23061">
    <property type="entry name" value="DNA POLYMERASE 2 ALPHA 70 KDA SUBUNIT"/>
    <property type="match status" value="1"/>
</dbReference>
<reference evidence="10 11" key="1">
    <citation type="journal article" date="2011" name="Genome Biol. Evol.">
        <title>Integration of the genetic map and genome assembly of fugu facilitates insights into distinct features of genome evolution in teleosts and mammals.</title>
        <authorList>
            <person name="Kai W."/>
            <person name="Kikuchi K."/>
            <person name="Tohari S."/>
            <person name="Chew A.K."/>
            <person name="Tay A."/>
            <person name="Fujiwara A."/>
            <person name="Hosoya S."/>
            <person name="Suetake H."/>
            <person name="Naruse K."/>
            <person name="Brenner S."/>
            <person name="Suzuki Y."/>
            <person name="Venkatesh B."/>
        </authorList>
    </citation>
    <scope>NUCLEOTIDE SEQUENCE [LARGE SCALE GENOMIC DNA]</scope>
</reference>
<dbReference type="GO" id="GO:0006270">
    <property type="term" value="P:DNA replication initiation"/>
    <property type="evidence" value="ECO:0007669"/>
    <property type="project" value="TreeGrafter"/>
</dbReference>
<dbReference type="Pfam" id="PF04042">
    <property type="entry name" value="DNA_pol_E_B"/>
    <property type="match status" value="1"/>
</dbReference>
<dbReference type="Ensembl" id="ENSTRUT00000081968.1">
    <property type="protein sequence ID" value="ENSTRUP00000071705.1"/>
    <property type="gene ID" value="ENSTRUG00000014846.3"/>
</dbReference>